<keyword evidence="3" id="KW-0645">Protease</keyword>
<organism evidence="12 13">
    <name type="scientific">Drosophila rubida</name>
    <dbReference type="NCBI Taxonomy" id="30044"/>
    <lineage>
        <taxon>Eukaryota</taxon>
        <taxon>Metazoa</taxon>
        <taxon>Ecdysozoa</taxon>
        <taxon>Arthropoda</taxon>
        <taxon>Hexapoda</taxon>
        <taxon>Insecta</taxon>
        <taxon>Pterygota</taxon>
        <taxon>Neoptera</taxon>
        <taxon>Endopterygota</taxon>
        <taxon>Diptera</taxon>
        <taxon>Brachycera</taxon>
        <taxon>Muscomorpha</taxon>
        <taxon>Ephydroidea</taxon>
        <taxon>Drosophilidae</taxon>
        <taxon>Drosophila</taxon>
    </lineage>
</organism>
<accession>A0AAD4JUQ9</accession>
<evidence type="ECO:0000259" key="11">
    <source>
        <dbReference type="PROSITE" id="PS50240"/>
    </source>
</evidence>
<dbReference type="GO" id="GO:0006508">
    <property type="term" value="P:proteolysis"/>
    <property type="evidence" value="ECO:0007669"/>
    <property type="project" value="UniProtKB-KW"/>
</dbReference>
<dbReference type="InterPro" id="IPR050430">
    <property type="entry name" value="Peptidase_S1"/>
</dbReference>
<comment type="caution">
    <text evidence="12">The sequence shown here is derived from an EMBL/GenBank/DDBJ whole genome shotgun (WGS) entry which is preliminary data.</text>
</comment>
<dbReference type="InterPro" id="IPR001254">
    <property type="entry name" value="Trypsin_dom"/>
</dbReference>
<reference evidence="12" key="1">
    <citation type="journal article" date="2021" name="Mol. Ecol. Resour.">
        <title>Phylogenomic analyses of the genus Drosophila reveals genomic signals of climate adaptation.</title>
        <authorList>
            <person name="Li F."/>
            <person name="Rane R.V."/>
            <person name="Luria V."/>
            <person name="Xiong Z."/>
            <person name="Chen J."/>
            <person name="Li Z."/>
            <person name="Catullo R.A."/>
            <person name="Griffin P.C."/>
            <person name="Schiffer M."/>
            <person name="Pearce S."/>
            <person name="Lee S.F."/>
            <person name="McElroy K."/>
            <person name="Stocker A."/>
            <person name="Shirriffs J."/>
            <person name="Cockerell F."/>
            <person name="Coppin C."/>
            <person name="Sgro C.M."/>
            <person name="Karger A."/>
            <person name="Cain J.W."/>
            <person name="Weber J.A."/>
            <person name="Santpere G."/>
            <person name="Kirschner M.W."/>
            <person name="Hoffmann A.A."/>
            <person name="Oakeshott J.G."/>
            <person name="Zhang G."/>
        </authorList>
    </citation>
    <scope>NUCLEOTIDE SEQUENCE</scope>
    <source>
        <strain evidence="12">BGI-SZ-2011g</strain>
    </source>
</reference>
<dbReference type="InterPro" id="IPR043504">
    <property type="entry name" value="Peptidase_S1_PA_chymotrypsin"/>
</dbReference>
<dbReference type="Proteomes" id="UP001200034">
    <property type="component" value="Unassembled WGS sequence"/>
</dbReference>
<keyword evidence="4" id="KW-0732">Signal</keyword>
<evidence type="ECO:0000256" key="2">
    <source>
        <dbReference type="ARBA" id="ARBA00007664"/>
    </source>
</evidence>
<keyword evidence="5" id="KW-0378">Hydrolase</keyword>
<dbReference type="AlphaFoldDB" id="A0AAD4JUQ9"/>
<sequence>MIRITNVDGGFACCGAYYTHHLVISSANCMTPYRWTPSSITADGTAFTKDETDNFSEIEFVYFPDQFVAGKTNMDIALLRLRKPIRGKLTEFIKLCNTPPDTGIFYNTFAWGYNSIVVQRPSMNPRTAIVPFQKLDECQKMFAKGFLSDTVICVTQPKDRRDCLNDGGSPLVYKEELCGIASIGSTCQNTTMPGIFTDIIKVKPFIEATLKSLKKDS</sequence>
<evidence type="ECO:0000313" key="13">
    <source>
        <dbReference type="Proteomes" id="UP001200034"/>
    </source>
</evidence>
<feature type="non-terminal residue" evidence="12">
    <location>
        <position position="217"/>
    </location>
</feature>
<evidence type="ECO:0000256" key="7">
    <source>
        <dbReference type="ARBA" id="ARBA00023145"/>
    </source>
</evidence>
<name>A0AAD4JUQ9_9MUSC</name>
<dbReference type="Pfam" id="PF00089">
    <property type="entry name" value="Trypsin"/>
    <property type="match status" value="1"/>
</dbReference>
<dbReference type="InterPro" id="IPR009003">
    <property type="entry name" value="Peptidase_S1_PA"/>
</dbReference>
<evidence type="ECO:0000313" key="12">
    <source>
        <dbReference type="EMBL" id="KAH8359255.1"/>
    </source>
</evidence>
<dbReference type="EMBL" id="JAJJHW010003409">
    <property type="protein sequence ID" value="KAH8359255.1"/>
    <property type="molecule type" value="Genomic_DNA"/>
</dbReference>
<dbReference type="EC" id="3.4.21.4" evidence="10"/>
<dbReference type="PANTHER" id="PTHR24276">
    <property type="entry name" value="POLYSERASE-RELATED"/>
    <property type="match status" value="1"/>
</dbReference>
<keyword evidence="8" id="KW-1015">Disulfide bond</keyword>
<dbReference type="PROSITE" id="PS50240">
    <property type="entry name" value="TRYPSIN_DOM"/>
    <property type="match status" value="1"/>
</dbReference>
<protein>
    <recommendedName>
        <fullName evidence="10">trypsin</fullName>
        <ecNumber evidence="10">3.4.21.4</ecNumber>
    </recommendedName>
</protein>
<dbReference type="SUPFAM" id="SSF50494">
    <property type="entry name" value="Trypsin-like serine proteases"/>
    <property type="match status" value="1"/>
</dbReference>
<dbReference type="GO" id="GO:0004252">
    <property type="term" value="F:serine-type endopeptidase activity"/>
    <property type="evidence" value="ECO:0007669"/>
    <property type="project" value="UniProtKB-EC"/>
</dbReference>
<dbReference type="PRINTS" id="PR00722">
    <property type="entry name" value="CHYMOTRYPSIN"/>
</dbReference>
<evidence type="ECO:0000256" key="10">
    <source>
        <dbReference type="ARBA" id="ARBA00038868"/>
    </source>
</evidence>
<feature type="domain" description="Peptidase S1" evidence="11">
    <location>
        <begin position="1"/>
        <end position="211"/>
    </location>
</feature>
<dbReference type="InterPro" id="IPR001314">
    <property type="entry name" value="Peptidase_S1A"/>
</dbReference>
<dbReference type="Gene3D" id="2.40.10.10">
    <property type="entry name" value="Trypsin-like serine proteases"/>
    <property type="match status" value="1"/>
</dbReference>
<keyword evidence="13" id="KW-1185">Reference proteome</keyword>
<evidence type="ECO:0000256" key="4">
    <source>
        <dbReference type="ARBA" id="ARBA00022729"/>
    </source>
</evidence>
<evidence type="ECO:0000256" key="3">
    <source>
        <dbReference type="ARBA" id="ARBA00022670"/>
    </source>
</evidence>
<keyword evidence="6" id="KW-0720">Serine protease</keyword>
<evidence type="ECO:0000256" key="8">
    <source>
        <dbReference type="ARBA" id="ARBA00023157"/>
    </source>
</evidence>
<comment type="catalytic activity">
    <reaction evidence="9">
        <text>Preferential cleavage: Arg-|-Xaa, Lys-|-Xaa.</text>
        <dbReference type="EC" id="3.4.21.4"/>
    </reaction>
</comment>
<dbReference type="GO" id="GO:0005576">
    <property type="term" value="C:extracellular region"/>
    <property type="evidence" value="ECO:0007669"/>
    <property type="project" value="UniProtKB-SubCell"/>
</dbReference>
<gene>
    <name evidence="12" type="ORF">KR093_005341</name>
</gene>
<evidence type="ECO:0000256" key="1">
    <source>
        <dbReference type="ARBA" id="ARBA00004239"/>
    </source>
</evidence>
<evidence type="ECO:0000256" key="9">
    <source>
        <dbReference type="ARBA" id="ARBA00036320"/>
    </source>
</evidence>
<comment type="subcellular location">
    <subcellularLocation>
        <location evidence="1">Secreted</location>
        <location evidence="1">Extracellular space</location>
    </subcellularLocation>
</comment>
<dbReference type="PANTHER" id="PTHR24276:SF91">
    <property type="entry name" value="AT26814P-RELATED"/>
    <property type="match status" value="1"/>
</dbReference>
<evidence type="ECO:0000256" key="6">
    <source>
        <dbReference type="ARBA" id="ARBA00022825"/>
    </source>
</evidence>
<comment type="similarity">
    <text evidence="2">Belongs to the peptidase S1 family.</text>
</comment>
<proteinExistence type="inferred from homology"/>
<dbReference type="SMART" id="SM00020">
    <property type="entry name" value="Tryp_SPc"/>
    <property type="match status" value="1"/>
</dbReference>
<evidence type="ECO:0000256" key="5">
    <source>
        <dbReference type="ARBA" id="ARBA00022801"/>
    </source>
</evidence>
<keyword evidence="7" id="KW-0865">Zymogen</keyword>